<dbReference type="Proteomes" id="UP000326950">
    <property type="component" value="Unassembled WGS sequence"/>
</dbReference>
<protein>
    <submittedName>
        <fullName evidence="1">Uncharacterized protein</fullName>
    </submittedName>
</protein>
<dbReference type="OrthoDB" id="2884623at2759"/>
<dbReference type="AlphaFoldDB" id="A0A5N6V0H2"/>
<dbReference type="EMBL" id="ML738616">
    <property type="protein sequence ID" value="KAE8163551.1"/>
    <property type="molecule type" value="Genomic_DNA"/>
</dbReference>
<name>A0A5N6V0H2_ASPTM</name>
<accession>A0A5N6V0H2</accession>
<reference evidence="1 2" key="1">
    <citation type="submission" date="2019-04" db="EMBL/GenBank/DDBJ databases">
        <title>Friends and foes A comparative genomics study of 23 Aspergillus species from section Flavi.</title>
        <authorList>
            <consortium name="DOE Joint Genome Institute"/>
            <person name="Kjaerbolling I."/>
            <person name="Vesth T."/>
            <person name="Frisvad J.C."/>
            <person name="Nybo J.L."/>
            <person name="Theobald S."/>
            <person name="Kildgaard S."/>
            <person name="Isbrandt T."/>
            <person name="Kuo A."/>
            <person name="Sato A."/>
            <person name="Lyhne E.K."/>
            <person name="Kogle M.E."/>
            <person name="Wiebenga A."/>
            <person name="Kun R.S."/>
            <person name="Lubbers R.J."/>
            <person name="Makela M.R."/>
            <person name="Barry K."/>
            <person name="Chovatia M."/>
            <person name="Clum A."/>
            <person name="Daum C."/>
            <person name="Haridas S."/>
            <person name="He G."/>
            <person name="LaButti K."/>
            <person name="Lipzen A."/>
            <person name="Mondo S."/>
            <person name="Riley R."/>
            <person name="Salamov A."/>
            <person name="Simmons B.A."/>
            <person name="Magnuson J.K."/>
            <person name="Henrissat B."/>
            <person name="Mortensen U.H."/>
            <person name="Larsen T.O."/>
            <person name="Devries R.P."/>
            <person name="Grigoriev I.V."/>
            <person name="Machida M."/>
            <person name="Baker S.E."/>
            <person name="Andersen M.R."/>
        </authorList>
    </citation>
    <scope>NUCLEOTIDE SEQUENCE [LARGE SCALE GENOMIC DNA]</scope>
    <source>
        <strain evidence="1 2">CBS 117626</strain>
    </source>
</reference>
<proteinExistence type="predicted"/>
<evidence type="ECO:0000313" key="1">
    <source>
        <dbReference type="EMBL" id="KAE8163551.1"/>
    </source>
</evidence>
<evidence type="ECO:0000313" key="2">
    <source>
        <dbReference type="Proteomes" id="UP000326950"/>
    </source>
</evidence>
<organism evidence="1 2">
    <name type="scientific">Aspergillus tamarii</name>
    <dbReference type="NCBI Taxonomy" id="41984"/>
    <lineage>
        <taxon>Eukaryota</taxon>
        <taxon>Fungi</taxon>
        <taxon>Dikarya</taxon>
        <taxon>Ascomycota</taxon>
        <taxon>Pezizomycotina</taxon>
        <taxon>Eurotiomycetes</taxon>
        <taxon>Eurotiomycetidae</taxon>
        <taxon>Eurotiales</taxon>
        <taxon>Aspergillaceae</taxon>
        <taxon>Aspergillus</taxon>
        <taxon>Aspergillus subgen. Circumdati</taxon>
    </lineage>
</organism>
<sequence length="209" mass="24222">MSNWPVFITAPEAPVKTINKALLHLTDYEFNCPPQWTLILTNPPQNPTSPTIPPLPIEEITLTDSTNDFAFKSPNEIYTYLDDPATQELFKDRNLSTSNWLVIDQKGLEMESCLLVEYVLPEDREDEEGNNEGYWMCRIPWTRAWGMFCNLDIGNMGFEEWVDEERGPVEEDFGAWAWVGPFEGEDIEDKEVKRKREEAVRRGVEEGWV</sequence>
<keyword evidence="2" id="KW-1185">Reference proteome</keyword>
<gene>
    <name evidence="1" type="ORF">BDV40DRAFT_299291</name>
</gene>